<dbReference type="AlphaFoldDB" id="W9CD94"/>
<dbReference type="EMBL" id="AYSA01000227">
    <property type="protein sequence ID" value="ESZ94752.1"/>
    <property type="molecule type" value="Genomic_DNA"/>
</dbReference>
<comment type="caution">
    <text evidence="2">The sequence shown here is derived from an EMBL/GenBank/DDBJ whole genome shotgun (WGS) entry which is preliminary data.</text>
</comment>
<sequence length="358" mass="41784">MMATEFHNFPNLPTELRRKIWSFCIPDGRVMELDCPSREIFETRCVMGWTSIANALQPAFSLVCRESRDVAFTNGGFLWDLHKSCKDKGFEQDPIWNDMSLLDNPWFYPETDTVHLNWDEEYAATYDVNDDPFPPSSRIPSSLGGGSFMAELMHPFQKEYKYRSGRPMLLDNAHNFPLREHMDEFKVCLIVINIHATATQAVDAKPEEIFEEMILTPDDFESRVRRWHEEIERIWLWHKCSTKFDDGTLGTVPSPENIWTGPELNHNVTKIWMMGIRMPQNDLNRAHLWVQATLDDMPRFRSVIMFRYCNAKCHTQGRPKPLSGTVSEIPVVHDYNHYMRETDDSLTPYLTILEGRLS</sequence>
<evidence type="ECO:0000313" key="3">
    <source>
        <dbReference type="Proteomes" id="UP000019487"/>
    </source>
</evidence>
<evidence type="ECO:0000313" key="2">
    <source>
        <dbReference type="EMBL" id="ESZ94752.1"/>
    </source>
</evidence>
<dbReference type="Proteomes" id="UP000019487">
    <property type="component" value="Unassembled WGS sequence"/>
</dbReference>
<dbReference type="PANTHER" id="PTHR35910:SF1">
    <property type="entry name" value="2EXR DOMAIN-CONTAINING PROTEIN"/>
    <property type="match status" value="1"/>
</dbReference>
<dbReference type="PANTHER" id="PTHR35910">
    <property type="entry name" value="2EXR DOMAIN-CONTAINING PROTEIN"/>
    <property type="match status" value="1"/>
</dbReference>
<gene>
    <name evidence="2" type="ORF">SBOR_4864</name>
</gene>
<dbReference type="STRING" id="1432307.W9CD94"/>
<feature type="domain" description="2EXR" evidence="1">
    <location>
        <begin position="6"/>
        <end position="114"/>
    </location>
</feature>
<dbReference type="OrthoDB" id="3439380at2759"/>
<dbReference type="InterPro" id="IPR045518">
    <property type="entry name" value="2EXR"/>
</dbReference>
<dbReference type="Pfam" id="PF20150">
    <property type="entry name" value="2EXR"/>
    <property type="match status" value="1"/>
</dbReference>
<protein>
    <recommendedName>
        <fullName evidence="1">2EXR domain-containing protein</fullName>
    </recommendedName>
</protein>
<keyword evidence="3" id="KW-1185">Reference proteome</keyword>
<proteinExistence type="predicted"/>
<evidence type="ECO:0000259" key="1">
    <source>
        <dbReference type="Pfam" id="PF20150"/>
    </source>
</evidence>
<accession>W9CD94</accession>
<organism evidence="2 3">
    <name type="scientific">Sclerotinia borealis (strain F-4128)</name>
    <dbReference type="NCBI Taxonomy" id="1432307"/>
    <lineage>
        <taxon>Eukaryota</taxon>
        <taxon>Fungi</taxon>
        <taxon>Dikarya</taxon>
        <taxon>Ascomycota</taxon>
        <taxon>Pezizomycotina</taxon>
        <taxon>Leotiomycetes</taxon>
        <taxon>Helotiales</taxon>
        <taxon>Sclerotiniaceae</taxon>
        <taxon>Sclerotinia</taxon>
    </lineage>
</organism>
<dbReference type="HOGENOM" id="CLU_058063_0_0_1"/>
<reference evidence="2 3" key="1">
    <citation type="journal article" date="2014" name="Genome Announc.">
        <title>Draft genome sequence of Sclerotinia borealis, a psychrophilic plant pathogenic fungus.</title>
        <authorList>
            <person name="Mardanov A.V."/>
            <person name="Beletsky A.V."/>
            <person name="Kadnikov V.V."/>
            <person name="Ignatov A.N."/>
            <person name="Ravin N.V."/>
        </authorList>
    </citation>
    <scope>NUCLEOTIDE SEQUENCE [LARGE SCALE GENOMIC DNA]</scope>
    <source>
        <strain evidence="3">F-4157</strain>
    </source>
</reference>
<name>W9CD94_SCLBF</name>